<protein>
    <submittedName>
        <fullName evidence="1">Uncharacterized protein</fullName>
    </submittedName>
</protein>
<sequence>MGFCTMFVHHKVLICIDCLSFTCLCILSNPKCCGCGNFMQNKNVYKISNKFYQVLLKMTGLKISRKELIRLAMEVNDLAVYQASGLVDRHVYSLKKQDAVKANGPKNNRHYIFSDDLLGSLQASIKGDNYDLASELRSLEEELLLTRYELQAYREILEKLPQEKQKITCLHKNASEKIYRLNGKIRAVSQLVMM</sequence>
<accession>A0A6S4TRK6</accession>
<evidence type="ECO:0000313" key="1">
    <source>
        <dbReference type="EMBL" id="BBQ31399.1"/>
    </source>
</evidence>
<gene>
    <name evidence="1" type="ORF">WP2W18E01_29810</name>
</gene>
<dbReference type="EMBL" id="AP021927">
    <property type="protein sequence ID" value="BBQ31399.1"/>
    <property type="molecule type" value="Genomic_DNA"/>
</dbReference>
<name>A0A6S4TRK6_AERCA</name>
<reference evidence="1 2" key="1">
    <citation type="submission" date="2019-12" db="EMBL/GenBank/DDBJ databases">
        <title>complete genome sequences of Aeromonas caviae str. WP2-W18-ESBL-01 isolated from wastewater treatment plant effluent.</title>
        <authorList>
            <person name="Sekizuka T."/>
            <person name="Itokawa K."/>
            <person name="Yatsu K."/>
            <person name="Inamine Y."/>
            <person name="Kuroda M."/>
        </authorList>
    </citation>
    <scope>NUCLEOTIDE SEQUENCE [LARGE SCALE GENOMIC DNA]</scope>
    <source>
        <strain evidence="1 2">WP2-W18-ESBL-01</strain>
    </source>
</reference>
<dbReference type="AlphaFoldDB" id="A0A6S4TRK6"/>
<dbReference type="Proteomes" id="UP000515756">
    <property type="component" value="Chromosome"/>
</dbReference>
<organism evidence="1 2">
    <name type="scientific">Aeromonas caviae</name>
    <name type="common">Aeromonas punctata</name>
    <dbReference type="NCBI Taxonomy" id="648"/>
    <lineage>
        <taxon>Bacteria</taxon>
        <taxon>Pseudomonadati</taxon>
        <taxon>Pseudomonadota</taxon>
        <taxon>Gammaproteobacteria</taxon>
        <taxon>Aeromonadales</taxon>
        <taxon>Aeromonadaceae</taxon>
        <taxon>Aeromonas</taxon>
    </lineage>
</organism>
<proteinExistence type="predicted"/>
<evidence type="ECO:0000313" key="2">
    <source>
        <dbReference type="Proteomes" id="UP000515756"/>
    </source>
</evidence>